<evidence type="ECO:0000313" key="3">
    <source>
        <dbReference type="Proteomes" id="UP001210528"/>
    </source>
</evidence>
<dbReference type="RefSeq" id="WP_271970476.1">
    <property type="nucleotide sequence ID" value="NZ_JAQLUK010000027.1"/>
</dbReference>
<protein>
    <submittedName>
        <fullName evidence="2">Uncharacterized protein</fullName>
    </submittedName>
</protein>
<evidence type="ECO:0000313" key="2">
    <source>
        <dbReference type="EMBL" id="MDB2293716.1"/>
    </source>
</evidence>
<name>A0ABT4Z6C5_HALEZ</name>
<reference evidence="2 3" key="1">
    <citation type="submission" date="2023-01" db="EMBL/GenBank/DDBJ databases">
        <title>Halorubrum ezzemoulense from Santa Pola, Spain.</title>
        <authorList>
            <person name="Feng Y."/>
            <person name="Louyakis A.S."/>
            <person name="Gogarten J.P."/>
        </authorList>
    </citation>
    <scope>NUCLEOTIDE SEQUENCE [LARGE SCALE GENOMIC DNA]</scope>
    <source>
        <strain evidence="2 3">AMM015</strain>
    </source>
</reference>
<proteinExistence type="predicted"/>
<sequence>MSDRAQFTTPSAARWLVTAAIAVVVLALVVEEALSAPALAAGEVEQVCGLCHVEWWRPLGIFAVASGLTAVAHWLVGGPNRSPEEDGDE</sequence>
<dbReference type="Proteomes" id="UP001210528">
    <property type="component" value="Unassembled WGS sequence"/>
</dbReference>
<organism evidence="2 3">
    <name type="scientific">Halorubrum ezzemoulense</name>
    <name type="common">Halorubrum chaoviator</name>
    <dbReference type="NCBI Taxonomy" id="337243"/>
    <lineage>
        <taxon>Archaea</taxon>
        <taxon>Methanobacteriati</taxon>
        <taxon>Methanobacteriota</taxon>
        <taxon>Stenosarchaea group</taxon>
        <taxon>Halobacteria</taxon>
        <taxon>Halobacteriales</taxon>
        <taxon>Haloferacaceae</taxon>
        <taxon>Halorubrum</taxon>
    </lineage>
</organism>
<keyword evidence="1" id="KW-1133">Transmembrane helix</keyword>
<comment type="caution">
    <text evidence="2">The sequence shown here is derived from an EMBL/GenBank/DDBJ whole genome shotgun (WGS) entry which is preliminary data.</text>
</comment>
<keyword evidence="1" id="KW-0812">Transmembrane</keyword>
<feature type="transmembrane region" description="Helical" evidence="1">
    <location>
        <begin position="56"/>
        <end position="76"/>
    </location>
</feature>
<keyword evidence="1" id="KW-0472">Membrane</keyword>
<keyword evidence="3" id="KW-1185">Reference proteome</keyword>
<dbReference type="EMBL" id="JAQLUK010000027">
    <property type="protein sequence ID" value="MDB2293716.1"/>
    <property type="molecule type" value="Genomic_DNA"/>
</dbReference>
<accession>A0ABT4Z6C5</accession>
<gene>
    <name evidence="2" type="ORF">PM085_15775</name>
</gene>
<evidence type="ECO:0000256" key="1">
    <source>
        <dbReference type="SAM" id="Phobius"/>
    </source>
</evidence>